<comment type="similarity">
    <text evidence="3 10">Belongs to the cytochrome P450 family.</text>
</comment>
<dbReference type="Proteomes" id="UP000799118">
    <property type="component" value="Unassembled WGS sequence"/>
</dbReference>
<evidence type="ECO:0000256" key="10">
    <source>
        <dbReference type="RuleBase" id="RU000461"/>
    </source>
</evidence>
<dbReference type="CDD" id="cd11065">
    <property type="entry name" value="CYP64-like"/>
    <property type="match status" value="1"/>
</dbReference>
<dbReference type="GO" id="GO:0004497">
    <property type="term" value="F:monooxygenase activity"/>
    <property type="evidence" value="ECO:0007669"/>
    <property type="project" value="UniProtKB-KW"/>
</dbReference>
<name>A0A6A4HDS2_9AGAR</name>
<dbReference type="InterPro" id="IPR001128">
    <property type="entry name" value="Cyt_P450"/>
</dbReference>
<dbReference type="SUPFAM" id="SSF48264">
    <property type="entry name" value="Cytochrome P450"/>
    <property type="match status" value="1"/>
</dbReference>
<organism evidence="11 12">
    <name type="scientific">Gymnopus androsaceus JB14</name>
    <dbReference type="NCBI Taxonomy" id="1447944"/>
    <lineage>
        <taxon>Eukaryota</taxon>
        <taxon>Fungi</taxon>
        <taxon>Dikarya</taxon>
        <taxon>Basidiomycota</taxon>
        <taxon>Agaricomycotina</taxon>
        <taxon>Agaricomycetes</taxon>
        <taxon>Agaricomycetidae</taxon>
        <taxon>Agaricales</taxon>
        <taxon>Marasmiineae</taxon>
        <taxon>Omphalotaceae</taxon>
        <taxon>Gymnopus</taxon>
    </lineage>
</organism>
<keyword evidence="7 9" id="KW-0408">Iron</keyword>
<dbReference type="GO" id="GO:0020037">
    <property type="term" value="F:heme binding"/>
    <property type="evidence" value="ECO:0007669"/>
    <property type="project" value="InterPro"/>
</dbReference>
<dbReference type="OrthoDB" id="2789670at2759"/>
<evidence type="ECO:0000256" key="6">
    <source>
        <dbReference type="ARBA" id="ARBA00023002"/>
    </source>
</evidence>
<keyword evidence="8 10" id="KW-0503">Monooxygenase</keyword>
<dbReference type="Gene3D" id="1.10.630.10">
    <property type="entry name" value="Cytochrome P450"/>
    <property type="match status" value="1"/>
</dbReference>
<dbReference type="GO" id="GO:0016705">
    <property type="term" value="F:oxidoreductase activity, acting on paired donors, with incorporation or reduction of molecular oxygen"/>
    <property type="evidence" value="ECO:0007669"/>
    <property type="project" value="InterPro"/>
</dbReference>
<dbReference type="GO" id="GO:0005506">
    <property type="term" value="F:iron ion binding"/>
    <property type="evidence" value="ECO:0007669"/>
    <property type="project" value="InterPro"/>
</dbReference>
<evidence type="ECO:0000256" key="7">
    <source>
        <dbReference type="ARBA" id="ARBA00023004"/>
    </source>
</evidence>
<evidence type="ECO:0000256" key="3">
    <source>
        <dbReference type="ARBA" id="ARBA00010617"/>
    </source>
</evidence>
<evidence type="ECO:0000256" key="5">
    <source>
        <dbReference type="ARBA" id="ARBA00022723"/>
    </source>
</evidence>
<keyword evidence="6 10" id="KW-0560">Oxidoreductase</keyword>
<evidence type="ECO:0000313" key="11">
    <source>
        <dbReference type="EMBL" id="KAE9395808.1"/>
    </source>
</evidence>
<sequence>MSESPLHMHRLPLPPGPRGYPLIGNVLDMRVERPWLTYFQWGKQFGDVVHISALGQSIVILNSAKAISDLLDRRSAVYSDRPRMVMAGELVGYANSPIMISSGPRHREFRRLFSEVLNPRKVEEWRPLQEQKVEVLVKGFMEAPEAFREHIRRYVASLVFEISHGHNLKAQDDPLIRMAEEVDRDWSQLIIPGAYAVLDVFPFLQHVPEWAGFTFKKEARNYKKRLDESIDWPYQQVKDQIAAGTARPSFTASLIERKQNPTKEDEFTFKWTSGIFYTGTENIDLRSVSSLASFILAMALNPAIDRILILDGSHSERRPTFQDRRDLPYVECLIKEVYRWNPVGPISVPHRLGKDTDDEYRGWRIPSGSVVIANSWGVMHDAGLYPSPFEFLPERYLLDSNTNSSDQMNPDPRKFAFGYGRRVCPGQLLIDDTIYIAVVTILALFDIGPLESEEPRYTPNIISHPGPFACNITPRSR</sequence>
<dbReference type="PANTHER" id="PTHR46300:SF7">
    <property type="entry name" value="P450, PUTATIVE (EUROFUNG)-RELATED"/>
    <property type="match status" value="1"/>
</dbReference>
<evidence type="ECO:0000256" key="2">
    <source>
        <dbReference type="ARBA" id="ARBA00005179"/>
    </source>
</evidence>
<accession>A0A6A4HDS2</accession>
<dbReference type="PANTHER" id="PTHR46300">
    <property type="entry name" value="P450, PUTATIVE (EUROFUNG)-RELATED-RELATED"/>
    <property type="match status" value="1"/>
</dbReference>
<dbReference type="Pfam" id="PF00067">
    <property type="entry name" value="p450"/>
    <property type="match status" value="1"/>
</dbReference>
<evidence type="ECO:0000256" key="4">
    <source>
        <dbReference type="ARBA" id="ARBA00022617"/>
    </source>
</evidence>
<dbReference type="InterPro" id="IPR017972">
    <property type="entry name" value="Cyt_P450_CS"/>
</dbReference>
<reference evidence="11" key="1">
    <citation type="journal article" date="2019" name="Environ. Microbiol.">
        <title>Fungal ecological strategies reflected in gene transcription - a case study of two litter decomposers.</title>
        <authorList>
            <person name="Barbi F."/>
            <person name="Kohler A."/>
            <person name="Barry K."/>
            <person name="Baskaran P."/>
            <person name="Daum C."/>
            <person name="Fauchery L."/>
            <person name="Ihrmark K."/>
            <person name="Kuo A."/>
            <person name="LaButti K."/>
            <person name="Lipzen A."/>
            <person name="Morin E."/>
            <person name="Grigoriev I.V."/>
            <person name="Henrissat B."/>
            <person name="Lindahl B."/>
            <person name="Martin F."/>
        </authorList>
    </citation>
    <scope>NUCLEOTIDE SEQUENCE</scope>
    <source>
        <strain evidence="11">JB14</strain>
    </source>
</reference>
<dbReference type="AlphaFoldDB" id="A0A6A4HDS2"/>
<dbReference type="InterPro" id="IPR050364">
    <property type="entry name" value="Cytochrome_P450_fung"/>
</dbReference>
<evidence type="ECO:0000313" key="12">
    <source>
        <dbReference type="Proteomes" id="UP000799118"/>
    </source>
</evidence>
<gene>
    <name evidence="11" type="ORF">BT96DRAFT_1042875</name>
</gene>
<dbReference type="EMBL" id="ML769524">
    <property type="protein sequence ID" value="KAE9395808.1"/>
    <property type="molecule type" value="Genomic_DNA"/>
</dbReference>
<dbReference type="PROSITE" id="PS00086">
    <property type="entry name" value="CYTOCHROME_P450"/>
    <property type="match status" value="1"/>
</dbReference>
<keyword evidence="5 9" id="KW-0479">Metal-binding</keyword>
<dbReference type="InterPro" id="IPR036396">
    <property type="entry name" value="Cyt_P450_sf"/>
</dbReference>
<evidence type="ECO:0000256" key="1">
    <source>
        <dbReference type="ARBA" id="ARBA00001971"/>
    </source>
</evidence>
<keyword evidence="12" id="KW-1185">Reference proteome</keyword>
<comment type="pathway">
    <text evidence="2">Secondary metabolite biosynthesis.</text>
</comment>
<protein>
    <submittedName>
        <fullName evidence="11">Cytochrome P450</fullName>
    </submittedName>
</protein>
<feature type="binding site" description="axial binding residue" evidence="9">
    <location>
        <position position="424"/>
    </location>
    <ligand>
        <name>heme</name>
        <dbReference type="ChEBI" id="CHEBI:30413"/>
    </ligand>
    <ligandPart>
        <name>Fe</name>
        <dbReference type="ChEBI" id="CHEBI:18248"/>
    </ligandPart>
</feature>
<dbReference type="InterPro" id="IPR002401">
    <property type="entry name" value="Cyt_P450_E_grp-I"/>
</dbReference>
<evidence type="ECO:0000256" key="9">
    <source>
        <dbReference type="PIRSR" id="PIRSR602401-1"/>
    </source>
</evidence>
<keyword evidence="4 9" id="KW-0349">Heme</keyword>
<evidence type="ECO:0000256" key="8">
    <source>
        <dbReference type="ARBA" id="ARBA00023033"/>
    </source>
</evidence>
<proteinExistence type="inferred from homology"/>
<dbReference type="PRINTS" id="PR00463">
    <property type="entry name" value="EP450I"/>
</dbReference>
<comment type="cofactor">
    <cofactor evidence="1 9">
        <name>heme</name>
        <dbReference type="ChEBI" id="CHEBI:30413"/>
    </cofactor>
</comment>